<dbReference type="Proteomes" id="UP000663850">
    <property type="component" value="Unassembled WGS sequence"/>
</dbReference>
<evidence type="ECO:0000313" key="1">
    <source>
        <dbReference type="EMBL" id="CAE6528439.1"/>
    </source>
</evidence>
<proteinExistence type="predicted"/>
<comment type="caution">
    <text evidence="1">The sequence shown here is derived from an EMBL/GenBank/DDBJ whole genome shotgun (WGS) entry which is preliminary data.</text>
</comment>
<evidence type="ECO:0000313" key="2">
    <source>
        <dbReference type="Proteomes" id="UP000663850"/>
    </source>
</evidence>
<protein>
    <recommendedName>
        <fullName evidence="3">F-box domain-containing protein</fullName>
    </recommendedName>
</protein>
<name>A0A8H3DN04_9AGAM</name>
<organism evidence="1 2">
    <name type="scientific">Rhizoctonia solani</name>
    <dbReference type="NCBI Taxonomy" id="456999"/>
    <lineage>
        <taxon>Eukaryota</taxon>
        <taxon>Fungi</taxon>
        <taxon>Dikarya</taxon>
        <taxon>Basidiomycota</taxon>
        <taxon>Agaricomycotina</taxon>
        <taxon>Agaricomycetes</taxon>
        <taxon>Cantharellales</taxon>
        <taxon>Ceratobasidiaceae</taxon>
        <taxon>Rhizoctonia</taxon>
    </lineage>
</organism>
<dbReference type="EMBL" id="CAJMWZ010006851">
    <property type="protein sequence ID" value="CAE6528439.1"/>
    <property type="molecule type" value="Genomic_DNA"/>
</dbReference>
<gene>
    <name evidence="1" type="ORF">RDB_LOCUS127053</name>
</gene>
<reference evidence="1" key="1">
    <citation type="submission" date="2021-01" db="EMBL/GenBank/DDBJ databases">
        <authorList>
            <person name="Kaushik A."/>
        </authorList>
    </citation>
    <scope>NUCLEOTIDE SEQUENCE</scope>
    <source>
        <strain evidence="1">Type strain: AG8-Rh-89/</strain>
    </source>
</reference>
<accession>A0A8H3DN04</accession>
<sequence length="242" mass="27848">MRMLDIKWEYIGVSEVSNSSNVPNEIIETIESSPDLHKLHLRLSSHKRAFDKLWRPSELFRQLKNPLTHLRQLSIGGSYAVDWETFFQDQTQYPLRCFFERHPLLHTIEFQGHMDVVFEPNLAAHLFPSVKSFVGPIALCAAIVASPLAEQLERLNVVYTWKDPSEPHKHTLNTLTGVIKPLPKLQDFSVTMKMYPLYPDLDPPMLRTNDLDTLFSAMPNVQSILITVPVEIVSRTIYPPYP</sequence>
<evidence type="ECO:0008006" key="3">
    <source>
        <dbReference type="Google" id="ProtNLM"/>
    </source>
</evidence>
<dbReference type="AlphaFoldDB" id="A0A8H3DN04"/>